<comment type="caution">
    <text evidence="1">The sequence shown here is derived from an EMBL/GenBank/DDBJ whole genome shotgun (WGS) entry which is preliminary data.</text>
</comment>
<proteinExistence type="predicted"/>
<name>A0ABU4GDX9_9BACL</name>
<keyword evidence="2" id="KW-1185">Reference proteome</keyword>
<dbReference type="RefSeq" id="WP_317944347.1">
    <property type="nucleotide sequence ID" value="NZ_JAUBDI010000010.1"/>
</dbReference>
<evidence type="ECO:0000313" key="1">
    <source>
        <dbReference type="EMBL" id="MDW0113782.1"/>
    </source>
</evidence>
<reference evidence="1 2" key="1">
    <citation type="submission" date="2023-06" db="EMBL/GenBank/DDBJ databases">
        <title>Sporosarcina sp. nov., isolated from Korean traditional fermented seafood 'Jeotgal'.</title>
        <authorList>
            <person name="Yang A.I."/>
            <person name="Shin N.-R."/>
        </authorList>
    </citation>
    <scope>NUCLEOTIDE SEQUENCE [LARGE SCALE GENOMIC DNA]</scope>
    <source>
        <strain evidence="1 2">KCTC13119</strain>
    </source>
</reference>
<gene>
    <name evidence="1" type="ORF">QT711_11340</name>
</gene>
<dbReference type="Proteomes" id="UP001282284">
    <property type="component" value="Unassembled WGS sequence"/>
</dbReference>
<organism evidence="1 2">
    <name type="scientific">Sporosarcina saromensis</name>
    <dbReference type="NCBI Taxonomy" id="359365"/>
    <lineage>
        <taxon>Bacteria</taxon>
        <taxon>Bacillati</taxon>
        <taxon>Bacillota</taxon>
        <taxon>Bacilli</taxon>
        <taxon>Bacillales</taxon>
        <taxon>Caryophanaceae</taxon>
        <taxon>Sporosarcina</taxon>
    </lineage>
</organism>
<dbReference type="EMBL" id="JAUBDI010000010">
    <property type="protein sequence ID" value="MDW0113782.1"/>
    <property type="molecule type" value="Genomic_DNA"/>
</dbReference>
<protein>
    <submittedName>
        <fullName evidence="1">Helix-turn-helix domain containing protein</fullName>
    </submittedName>
</protein>
<sequence>MVKVKLEEAHILLEDADVKWYWSRRDMNLFRQMWRDGKSGEEIAEALGVNLLSVALLVVDQEIIGNIKPRPGGLLGE</sequence>
<accession>A0ABU4GDX9</accession>
<evidence type="ECO:0000313" key="2">
    <source>
        <dbReference type="Proteomes" id="UP001282284"/>
    </source>
</evidence>